<dbReference type="NCBIfam" id="TIGR02479">
    <property type="entry name" value="FliA_WhiG"/>
    <property type="match status" value="1"/>
</dbReference>
<dbReference type="OrthoDB" id="9799825at2"/>
<keyword evidence="1" id="KW-0805">Transcription regulation</keyword>
<dbReference type="PROSITE" id="PS00716">
    <property type="entry name" value="SIGMA70_2"/>
    <property type="match status" value="1"/>
</dbReference>
<dbReference type="SUPFAM" id="SSF88659">
    <property type="entry name" value="Sigma3 and sigma4 domains of RNA polymerase sigma factors"/>
    <property type="match status" value="2"/>
</dbReference>
<dbReference type="PANTHER" id="PTHR30385">
    <property type="entry name" value="SIGMA FACTOR F FLAGELLAR"/>
    <property type="match status" value="1"/>
</dbReference>
<keyword evidence="6" id="KW-0282">Flagellum</keyword>
<dbReference type="InterPro" id="IPR012845">
    <property type="entry name" value="RNA_pol_sigma_FliA_WhiG"/>
</dbReference>
<evidence type="ECO:0000256" key="2">
    <source>
        <dbReference type="ARBA" id="ARBA00023082"/>
    </source>
</evidence>
<evidence type="ECO:0000256" key="4">
    <source>
        <dbReference type="ARBA" id="ARBA00023163"/>
    </source>
</evidence>
<evidence type="ECO:0000313" key="7">
    <source>
        <dbReference type="Proteomes" id="UP000003107"/>
    </source>
</evidence>
<dbReference type="Pfam" id="PF04542">
    <property type="entry name" value="Sigma70_r2"/>
    <property type="match status" value="1"/>
</dbReference>
<dbReference type="CDD" id="cd06171">
    <property type="entry name" value="Sigma70_r4"/>
    <property type="match status" value="1"/>
</dbReference>
<dbReference type="InterPro" id="IPR013325">
    <property type="entry name" value="RNA_pol_sigma_r2"/>
</dbReference>
<reference evidence="6 7" key="1">
    <citation type="submission" date="2009-07" db="EMBL/GenBank/DDBJ databases">
        <authorList>
            <person name="Madupu R."/>
            <person name="Sebastian Y."/>
            <person name="Durkin A.S."/>
            <person name="Torralba M."/>
            <person name="Methe B."/>
            <person name="Sutton G.G."/>
            <person name="Strausberg R.L."/>
            <person name="Nelson K.E."/>
        </authorList>
    </citation>
    <scope>NUCLEOTIDE SEQUENCE [LARGE SCALE GENOMIC DNA]</scope>
    <source>
        <strain evidence="6 7">RM3277</strain>
    </source>
</reference>
<dbReference type="PANTHER" id="PTHR30385:SF7">
    <property type="entry name" value="RNA POLYMERASE SIGMA FACTOR FLIA"/>
    <property type="match status" value="1"/>
</dbReference>
<evidence type="ECO:0000256" key="3">
    <source>
        <dbReference type="ARBA" id="ARBA00023125"/>
    </source>
</evidence>
<dbReference type="GO" id="GO:0016987">
    <property type="term" value="F:sigma factor activity"/>
    <property type="evidence" value="ECO:0007669"/>
    <property type="project" value="UniProtKB-KW"/>
</dbReference>
<dbReference type="eggNOG" id="COG1191">
    <property type="taxonomic scope" value="Bacteria"/>
</dbReference>
<keyword evidence="4" id="KW-0804">Transcription</keyword>
<dbReference type="InterPro" id="IPR007630">
    <property type="entry name" value="RNA_pol_sigma70_r4"/>
</dbReference>
<dbReference type="GO" id="GO:0006352">
    <property type="term" value="P:DNA-templated transcription initiation"/>
    <property type="evidence" value="ECO:0007669"/>
    <property type="project" value="InterPro"/>
</dbReference>
<keyword evidence="7" id="KW-1185">Reference proteome</keyword>
<name>C6REM1_9BACT</name>
<dbReference type="GO" id="GO:0003899">
    <property type="term" value="F:DNA-directed RNA polymerase activity"/>
    <property type="evidence" value="ECO:0007669"/>
    <property type="project" value="InterPro"/>
</dbReference>
<proteinExistence type="predicted"/>
<dbReference type="STRING" id="553219.CAMSH0001_2113"/>
<gene>
    <name evidence="6" type="primary">fliA</name>
    <name evidence="6" type="ORF">CAMSH0001_2113</name>
</gene>
<dbReference type="AlphaFoldDB" id="C6REM1"/>
<dbReference type="PRINTS" id="PR00046">
    <property type="entry name" value="SIGMA70FCT"/>
</dbReference>
<dbReference type="InterPro" id="IPR013324">
    <property type="entry name" value="RNA_pol_sigma_r3/r4-like"/>
</dbReference>
<dbReference type="InterPro" id="IPR014284">
    <property type="entry name" value="RNA_pol_sigma-70_dom"/>
</dbReference>
<keyword evidence="2" id="KW-0731">Sigma factor</keyword>
<accession>C6REM1</accession>
<comment type="caution">
    <text evidence="6">The sequence shown here is derived from an EMBL/GenBank/DDBJ whole genome shotgun (WGS) entry which is preliminary data.</text>
</comment>
<dbReference type="Pfam" id="PF04545">
    <property type="entry name" value="Sigma70_r4"/>
    <property type="match status" value="1"/>
</dbReference>
<dbReference type="NCBIfam" id="NF005413">
    <property type="entry name" value="PRK06986.1"/>
    <property type="match status" value="1"/>
</dbReference>
<keyword evidence="6" id="KW-0969">Cilium</keyword>
<dbReference type="NCBIfam" id="TIGR02937">
    <property type="entry name" value="sigma70-ECF"/>
    <property type="match status" value="1"/>
</dbReference>
<protein>
    <submittedName>
        <fullName evidence="6">Flagellar biosynthesis sigma factor</fullName>
    </submittedName>
</protein>
<keyword evidence="3" id="KW-0238">DNA-binding</keyword>
<dbReference type="InterPro" id="IPR000943">
    <property type="entry name" value="RNA_pol_sigma70"/>
</dbReference>
<organism evidence="6 7">
    <name type="scientific">Campylobacter showae RM3277</name>
    <dbReference type="NCBI Taxonomy" id="553219"/>
    <lineage>
        <taxon>Bacteria</taxon>
        <taxon>Pseudomonadati</taxon>
        <taxon>Campylobacterota</taxon>
        <taxon>Epsilonproteobacteria</taxon>
        <taxon>Campylobacterales</taxon>
        <taxon>Campylobacteraceae</taxon>
        <taxon>Campylobacter</taxon>
    </lineage>
</organism>
<dbReference type="EMBL" id="ACVQ01000013">
    <property type="protein sequence ID" value="EET80397.1"/>
    <property type="molecule type" value="Genomic_DNA"/>
</dbReference>
<dbReference type="Proteomes" id="UP000003107">
    <property type="component" value="Unassembled WGS sequence"/>
</dbReference>
<feature type="domain" description="RNA polymerase sigma-70" evidence="5">
    <location>
        <begin position="202"/>
        <end position="228"/>
    </location>
</feature>
<dbReference type="Gene3D" id="1.20.140.160">
    <property type="match status" value="1"/>
</dbReference>
<sequence length="235" mass="27339">MAKEMQKPHNPYASNLKKEQDEVVLAYTPALRAMAFRLKERLPAHIDVSDLIGAGLEEMVKLSRKYDKEQNDSFWGYAQKRVYGAMLDFLRGLDVVSRSDRTLVKSIEALVNEYFNKFECEPDDVYIAGKLGIDVEKVSEARNVSAVVAVLNIDDQMELMSEENTLERVEKEDLIEKITQILNEFEERDQLIVQLYYYEELSLKEISEILQITESRISQIHKRLMEKIRKKLEGK</sequence>
<dbReference type="GO" id="GO:0003677">
    <property type="term" value="F:DNA binding"/>
    <property type="evidence" value="ECO:0007669"/>
    <property type="project" value="UniProtKB-KW"/>
</dbReference>
<dbReference type="SUPFAM" id="SSF88946">
    <property type="entry name" value="Sigma2 domain of RNA polymerase sigma factors"/>
    <property type="match status" value="1"/>
</dbReference>
<evidence type="ECO:0000259" key="5">
    <source>
        <dbReference type="PROSITE" id="PS00716"/>
    </source>
</evidence>
<evidence type="ECO:0000256" key="1">
    <source>
        <dbReference type="ARBA" id="ARBA00023015"/>
    </source>
</evidence>
<dbReference type="Gene3D" id="1.10.1740.10">
    <property type="match status" value="1"/>
</dbReference>
<dbReference type="InterPro" id="IPR007627">
    <property type="entry name" value="RNA_pol_sigma70_r2"/>
</dbReference>
<keyword evidence="6" id="KW-0966">Cell projection</keyword>
<evidence type="ECO:0000313" key="6">
    <source>
        <dbReference type="EMBL" id="EET80397.1"/>
    </source>
</evidence>